<evidence type="ECO:0000313" key="6">
    <source>
        <dbReference type="Proteomes" id="UP001431783"/>
    </source>
</evidence>
<proteinExistence type="predicted"/>
<dbReference type="InterPro" id="IPR026906">
    <property type="entry name" value="LRR_5"/>
</dbReference>
<protein>
    <submittedName>
        <fullName evidence="5">Uncharacterized protein</fullName>
    </submittedName>
</protein>
<dbReference type="GO" id="GO:0031012">
    <property type="term" value="C:extracellular matrix"/>
    <property type="evidence" value="ECO:0007669"/>
    <property type="project" value="TreeGrafter"/>
</dbReference>
<dbReference type="InterPro" id="IPR050328">
    <property type="entry name" value="Dev_Immune_Receptor"/>
</dbReference>
<keyword evidence="3" id="KW-0677">Repeat</keyword>
<dbReference type="Gene3D" id="3.80.10.10">
    <property type="entry name" value="Ribonuclease Inhibitor"/>
    <property type="match status" value="2"/>
</dbReference>
<dbReference type="GO" id="GO:0005615">
    <property type="term" value="C:extracellular space"/>
    <property type="evidence" value="ECO:0007669"/>
    <property type="project" value="TreeGrafter"/>
</dbReference>
<dbReference type="SMART" id="SM00369">
    <property type="entry name" value="LRR_TYP"/>
    <property type="match status" value="6"/>
</dbReference>
<dbReference type="SUPFAM" id="SSF52058">
    <property type="entry name" value="L domain-like"/>
    <property type="match status" value="1"/>
</dbReference>
<accession>A0AAW1TYY5</accession>
<dbReference type="AlphaFoldDB" id="A0AAW1TYY5"/>
<keyword evidence="1" id="KW-0433">Leucine-rich repeat</keyword>
<evidence type="ECO:0000256" key="1">
    <source>
        <dbReference type="ARBA" id="ARBA00022614"/>
    </source>
</evidence>
<sequence length="366" mass="42659">MLLIETCLLVLVFVNTFTNSGGTKCDFFQNITIRLTPKTRFPYPKTYEVNNFSGCFEQTAFEETIKRLIVYDQNVEYIGDHAVHNMPELNTLGFNGCKINSISTRAFRDLPKLKELYIRFGNLTKIWSTVFNEITSLEIIDLYGNEISKIEVYAFGYMENLKQVIVSKNKLDKLYGIWFQNSSNIELLNFSENRIANISRFVFSKMSKLKDIFLDFNEISYIEDTAFENLKNLTYLGLSHNRLMVLDAKIFPETLYIEFLMINANYLNYLSNELLKKLSVKEMTLEGNPWKCPCLDRIHKWILKSNSTIRSTNFCIGDNIPRCFYSDEDQFCSETNDVDMTKSYLKTLKGLKKPLSNFCARLDDFL</sequence>
<gene>
    <name evidence="5" type="ORF">WA026_002153</name>
</gene>
<evidence type="ECO:0000256" key="3">
    <source>
        <dbReference type="ARBA" id="ARBA00022737"/>
    </source>
</evidence>
<dbReference type="EMBL" id="JARQZJ010000031">
    <property type="protein sequence ID" value="KAK9873795.1"/>
    <property type="molecule type" value="Genomic_DNA"/>
</dbReference>
<evidence type="ECO:0000256" key="4">
    <source>
        <dbReference type="SAM" id="SignalP"/>
    </source>
</evidence>
<feature type="signal peptide" evidence="4">
    <location>
        <begin position="1"/>
        <end position="22"/>
    </location>
</feature>
<dbReference type="Pfam" id="PF13306">
    <property type="entry name" value="LRR_5"/>
    <property type="match status" value="1"/>
</dbReference>
<evidence type="ECO:0000313" key="5">
    <source>
        <dbReference type="EMBL" id="KAK9873795.1"/>
    </source>
</evidence>
<dbReference type="PANTHER" id="PTHR24373">
    <property type="entry name" value="SLIT RELATED LEUCINE-RICH REPEAT NEURONAL PROTEIN"/>
    <property type="match status" value="1"/>
</dbReference>
<name>A0AAW1TYY5_9CUCU</name>
<dbReference type="Proteomes" id="UP001431783">
    <property type="component" value="Unassembled WGS sequence"/>
</dbReference>
<dbReference type="InterPro" id="IPR032675">
    <property type="entry name" value="LRR_dom_sf"/>
</dbReference>
<evidence type="ECO:0000256" key="2">
    <source>
        <dbReference type="ARBA" id="ARBA00022729"/>
    </source>
</evidence>
<reference evidence="5 6" key="1">
    <citation type="submission" date="2023-03" db="EMBL/GenBank/DDBJ databases">
        <title>Genome insight into feeding habits of ladybird beetles.</title>
        <authorList>
            <person name="Li H.-S."/>
            <person name="Huang Y.-H."/>
            <person name="Pang H."/>
        </authorList>
    </citation>
    <scope>NUCLEOTIDE SEQUENCE [LARGE SCALE GENOMIC DNA]</scope>
    <source>
        <strain evidence="5">SYSU_2023b</strain>
        <tissue evidence="5">Whole body</tissue>
    </source>
</reference>
<organism evidence="5 6">
    <name type="scientific">Henosepilachna vigintioctopunctata</name>
    <dbReference type="NCBI Taxonomy" id="420089"/>
    <lineage>
        <taxon>Eukaryota</taxon>
        <taxon>Metazoa</taxon>
        <taxon>Ecdysozoa</taxon>
        <taxon>Arthropoda</taxon>
        <taxon>Hexapoda</taxon>
        <taxon>Insecta</taxon>
        <taxon>Pterygota</taxon>
        <taxon>Neoptera</taxon>
        <taxon>Endopterygota</taxon>
        <taxon>Coleoptera</taxon>
        <taxon>Polyphaga</taxon>
        <taxon>Cucujiformia</taxon>
        <taxon>Coccinelloidea</taxon>
        <taxon>Coccinellidae</taxon>
        <taxon>Epilachninae</taxon>
        <taxon>Epilachnini</taxon>
        <taxon>Henosepilachna</taxon>
    </lineage>
</organism>
<keyword evidence="2 4" id="KW-0732">Signal</keyword>
<dbReference type="PANTHER" id="PTHR24373:SF370">
    <property type="entry name" value="FISH-LIPS, ISOFORM E"/>
    <property type="match status" value="1"/>
</dbReference>
<keyword evidence="6" id="KW-1185">Reference proteome</keyword>
<comment type="caution">
    <text evidence="5">The sequence shown here is derived from an EMBL/GenBank/DDBJ whole genome shotgun (WGS) entry which is preliminary data.</text>
</comment>
<dbReference type="InterPro" id="IPR003591">
    <property type="entry name" value="Leu-rich_rpt_typical-subtyp"/>
</dbReference>
<feature type="chain" id="PRO_5043833707" evidence="4">
    <location>
        <begin position="23"/>
        <end position="366"/>
    </location>
</feature>